<sequence>MKHDVMEALAAARPAQLDPPADPAAARARRDRDLGRAFRADPEAAPAGGRARGRRPVRWAVTGVVAAGAAAAVGIATIGSSGTPDSPGGPGPSQNIDLNEQAVLAAATKAEQAPIGKYWYTDQIDGQSYVVQAKSGAYAIVGAQSESFGWQGAKSGTGAGHHLRDLPARPLTARDAALWRKAGSPSSFRVRTDGGFTTYRTKATQWRSDGPEAGIDPRGGGDFLGKSVEELRRLPSDPSALARLFLSDAEVGRSLGTSPKSGRAPSAEQAAYARIWRVASLLGNSPMPPKVRAGLMRALAAQPGVQAIGHVTDPLGRRGVALASTERTTTITDGPKDERGAYRSRQVIVFDERTGALLSVQDTLTRPGGRYAQMKPGFVIDYSATRSSGWTDARPKPPAKLPF</sequence>
<feature type="compositionally biased region" description="Low complexity" evidence="1">
    <location>
        <begin position="8"/>
        <end position="26"/>
    </location>
</feature>
<dbReference type="Proteomes" id="UP001501020">
    <property type="component" value="Unassembled WGS sequence"/>
</dbReference>
<dbReference type="NCBIfam" id="NF038083">
    <property type="entry name" value="CU044_5270_fam"/>
    <property type="match status" value="1"/>
</dbReference>
<organism evidence="3 4">
    <name type="scientific">Actinomadura napierensis</name>
    <dbReference type="NCBI Taxonomy" id="267854"/>
    <lineage>
        <taxon>Bacteria</taxon>
        <taxon>Bacillati</taxon>
        <taxon>Actinomycetota</taxon>
        <taxon>Actinomycetes</taxon>
        <taxon>Streptosporangiales</taxon>
        <taxon>Thermomonosporaceae</taxon>
        <taxon>Actinomadura</taxon>
    </lineage>
</organism>
<evidence type="ECO:0008006" key="5">
    <source>
        <dbReference type="Google" id="ProtNLM"/>
    </source>
</evidence>
<keyword evidence="4" id="KW-1185">Reference proteome</keyword>
<evidence type="ECO:0000313" key="4">
    <source>
        <dbReference type="Proteomes" id="UP001501020"/>
    </source>
</evidence>
<dbReference type="EMBL" id="BAAAMR010000014">
    <property type="protein sequence ID" value="GAA2130207.1"/>
    <property type="molecule type" value="Genomic_DNA"/>
</dbReference>
<feature type="compositionally biased region" description="Basic and acidic residues" evidence="1">
    <location>
        <begin position="28"/>
        <end position="42"/>
    </location>
</feature>
<feature type="region of interest" description="Disordered" evidence="1">
    <location>
        <begin position="1"/>
        <end position="53"/>
    </location>
</feature>
<accession>A0ABP5KBV8</accession>
<feature type="transmembrane region" description="Helical" evidence="2">
    <location>
        <begin position="59"/>
        <end position="78"/>
    </location>
</feature>
<gene>
    <name evidence="3" type="ORF">GCM10009727_22090</name>
</gene>
<evidence type="ECO:0000313" key="3">
    <source>
        <dbReference type="EMBL" id="GAA2130207.1"/>
    </source>
</evidence>
<reference evidence="4" key="1">
    <citation type="journal article" date="2019" name="Int. J. Syst. Evol. Microbiol.">
        <title>The Global Catalogue of Microorganisms (GCM) 10K type strain sequencing project: providing services to taxonomists for standard genome sequencing and annotation.</title>
        <authorList>
            <consortium name="The Broad Institute Genomics Platform"/>
            <consortium name="The Broad Institute Genome Sequencing Center for Infectious Disease"/>
            <person name="Wu L."/>
            <person name="Ma J."/>
        </authorList>
    </citation>
    <scope>NUCLEOTIDE SEQUENCE [LARGE SCALE GENOMIC DNA]</scope>
    <source>
        <strain evidence="4">JCM 13850</strain>
    </source>
</reference>
<dbReference type="InterPro" id="IPR047789">
    <property type="entry name" value="CU044_5270-like"/>
</dbReference>
<keyword evidence="2" id="KW-0812">Transmembrane</keyword>
<dbReference type="RefSeq" id="WP_344264431.1">
    <property type="nucleotide sequence ID" value="NZ_BAAAMR010000014.1"/>
</dbReference>
<evidence type="ECO:0000256" key="1">
    <source>
        <dbReference type="SAM" id="MobiDB-lite"/>
    </source>
</evidence>
<proteinExistence type="predicted"/>
<comment type="caution">
    <text evidence="3">The sequence shown here is derived from an EMBL/GenBank/DDBJ whole genome shotgun (WGS) entry which is preliminary data.</text>
</comment>
<name>A0ABP5KBV8_9ACTN</name>
<keyword evidence="2" id="KW-0472">Membrane</keyword>
<protein>
    <recommendedName>
        <fullName evidence="5">CU044_5270 family protein</fullName>
    </recommendedName>
</protein>
<keyword evidence="2" id="KW-1133">Transmembrane helix</keyword>
<evidence type="ECO:0000256" key="2">
    <source>
        <dbReference type="SAM" id="Phobius"/>
    </source>
</evidence>